<organism evidence="2 3">
    <name type="scientific">Lacihabitans lacunae</name>
    <dbReference type="NCBI Taxonomy" id="1028214"/>
    <lineage>
        <taxon>Bacteria</taxon>
        <taxon>Pseudomonadati</taxon>
        <taxon>Bacteroidota</taxon>
        <taxon>Cytophagia</taxon>
        <taxon>Cytophagales</taxon>
        <taxon>Leadbetterellaceae</taxon>
        <taxon>Lacihabitans</taxon>
    </lineage>
</organism>
<dbReference type="Pfam" id="PF00027">
    <property type="entry name" value="cNMP_binding"/>
    <property type="match status" value="1"/>
</dbReference>
<sequence>MAHIKSFISILEQKFGLSAEAKKAFVEALSFRKFKKKELLFSSGQVSSQIYFIISGCVTEFFVSPKNEEISVWFGFENDFAVPLSSFISQSPSITSIVAMEPTSVIEINRNKLYELYDDFHEIERIGRQITEQYFLETELYHYEFHHLQAQQRFENLLKAKPHTFNRIPLSMIASYLGISNETLSRLRAKRL</sequence>
<gene>
    <name evidence="2" type="ORF">ACFOOI_06855</name>
</gene>
<proteinExistence type="predicted"/>
<dbReference type="InterPro" id="IPR018490">
    <property type="entry name" value="cNMP-bd_dom_sf"/>
</dbReference>
<evidence type="ECO:0000313" key="3">
    <source>
        <dbReference type="Proteomes" id="UP001595616"/>
    </source>
</evidence>
<dbReference type="PROSITE" id="PS50042">
    <property type="entry name" value="CNMP_BINDING_3"/>
    <property type="match status" value="1"/>
</dbReference>
<dbReference type="RefSeq" id="WP_379836437.1">
    <property type="nucleotide sequence ID" value="NZ_JBHRYQ010000001.1"/>
</dbReference>
<reference evidence="3" key="1">
    <citation type="journal article" date="2019" name="Int. J. Syst. Evol. Microbiol.">
        <title>The Global Catalogue of Microorganisms (GCM) 10K type strain sequencing project: providing services to taxonomists for standard genome sequencing and annotation.</title>
        <authorList>
            <consortium name="The Broad Institute Genomics Platform"/>
            <consortium name="The Broad Institute Genome Sequencing Center for Infectious Disease"/>
            <person name="Wu L."/>
            <person name="Ma J."/>
        </authorList>
    </citation>
    <scope>NUCLEOTIDE SEQUENCE [LARGE SCALE GENOMIC DNA]</scope>
    <source>
        <strain evidence="3">CECT 7956</strain>
    </source>
</reference>
<comment type="caution">
    <text evidence="2">The sequence shown here is derived from an EMBL/GenBank/DDBJ whole genome shotgun (WGS) entry which is preliminary data.</text>
</comment>
<dbReference type="InterPro" id="IPR014710">
    <property type="entry name" value="RmlC-like_jellyroll"/>
</dbReference>
<feature type="domain" description="Cyclic nucleotide-binding" evidence="1">
    <location>
        <begin position="16"/>
        <end position="125"/>
    </location>
</feature>
<evidence type="ECO:0000313" key="2">
    <source>
        <dbReference type="EMBL" id="MFC3810362.1"/>
    </source>
</evidence>
<name>A0ABV7YU26_9BACT</name>
<dbReference type="SUPFAM" id="SSF51206">
    <property type="entry name" value="cAMP-binding domain-like"/>
    <property type="match status" value="1"/>
</dbReference>
<evidence type="ECO:0000259" key="1">
    <source>
        <dbReference type="PROSITE" id="PS50042"/>
    </source>
</evidence>
<dbReference type="Proteomes" id="UP001595616">
    <property type="component" value="Unassembled WGS sequence"/>
</dbReference>
<dbReference type="EMBL" id="JBHRYQ010000001">
    <property type="protein sequence ID" value="MFC3810362.1"/>
    <property type="molecule type" value="Genomic_DNA"/>
</dbReference>
<keyword evidence="3" id="KW-1185">Reference proteome</keyword>
<protein>
    <submittedName>
        <fullName evidence="2">Crp/Fnr family transcriptional regulator</fullName>
    </submittedName>
</protein>
<accession>A0ABV7YU26</accession>
<dbReference type="Gene3D" id="2.60.120.10">
    <property type="entry name" value="Jelly Rolls"/>
    <property type="match status" value="1"/>
</dbReference>
<dbReference type="InterPro" id="IPR000595">
    <property type="entry name" value="cNMP-bd_dom"/>
</dbReference>
<dbReference type="CDD" id="cd00038">
    <property type="entry name" value="CAP_ED"/>
    <property type="match status" value="1"/>
</dbReference>